<sequence>MMYPLDNAIPVHCIKHTYIYIWKASGHPCARAGLTDFFEVDSNEQF</sequence>
<name>A0A662ZG89_9GAMM</name>
<dbReference type="Proteomes" id="UP000243745">
    <property type="component" value="Unassembled WGS sequence"/>
</dbReference>
<accession>A0A662ZG89</accession>
<proteinExistence type="predicted"/>
<protein>
    <submittedName>
        <fullName evidence="1">Uncharacterized protein</fullName>
    </submittedName>
</protein>
<dbReference type="AlphaFoldDB" id="A0A662ZG89"/>
<reference evidence="1 2" key="1">
    <citation type="submission" date="2016-10" db="EMBL/GenBank/DDBJ databases">
        <authorList>
            <person name="Varghese N."/>
            <person name="Submissions S."/>
        </authorList>
    </citation>
    <scope>NUCLEOTIDE SEQUENCE [LARGE SCALE GENOMIC DNA]</scope>
    <source>
        <strain evidence="1 2">DSM 1361</strain>
    </source>
</reference>
<keyword evidence="2" id="KW-1185">Reference proteome</keyword>
<evidence type="ECO:0000313" key="1">
    <source>
        <dbReference type="EMBL" id="SFP06737.1"/>
    </source>
</evidence>
<dbReference type="EMBL" id="FOXF01000004">
    <property type="protein sequence ID" value="SFP06737.1"/>
    <property type="molecule type" value="Genomic_DNA"/>
</dbReference>
<evidence type="ECO:0000313" key="2">
    <source>
        <dbReference type="Proteomes" id="UP000243745"/>
    </source>
</evidence>
<gene>
    <name evidence="1" type="ORF">SAMN02910344_00345</name>
</gene>
<organism evidence="1 2">
    <name type="scientific">Ruminobacter amylophilus</name>
    <dbReference type="NCBI Taxonomy" id="867"/>
    <lineage>
        <taxon>Bacteria</taxon>
        <taxon>Pseudomonadati</taxon>
        <taxon>Pseudomonadota</taxon>
        <taxon>Gammaproteobacteria</taxon>
        <taxon>Aeromonadales</taxon>
        <taxon>Succinivibrionaceae</taxon>
        <taxon>Ruminobacter</taxon>
    </lineage>
</organism>